<protein>
    <submittedName>
        <fullName evidence="7">M20/M25/M40 family metallo-hydrolase</fullName>
    </submittedName>
</protein>
<dbReference type="GO" id="GO:0008233">
    <property type="term" value="F:peptidase activity"/>
    <property type="evidence" value="ECO:0007669"/>
    <property type="project" value="UniProtKB-KW"/>
</dbReference>
<evidence type="ECO:0000256" key="5">
    <source>
        <dbReference type="ARBA" id="ARBA00022833"/>
    </source>
</evidence>
<dbReference type="InterPro" id="IPR011650">
    <property type="entry name" value="Peptidase_M20_dimer"/>
</dbReference>
<dbReference type="InterPro" id="IPR002933">
    <property type="entry name" value="Peptidase_M20"/>
</dbReference>
<reference evidence="7" key="1">
    <citation type="journal article" date="2020" name="Biotechnol. Biofuels">
        <title>New insights from the biogas microbiome by comprehensive genome-resolved metagenomics of nearly 1600 species originating from multiple anaerobic digesters.</title>
        <authorList>
            <person name="Campanaro S."/>
            <person name="Treu L."/>
            <person name="Rodriguez-R L.M."/>
            <person name="Kovalovszki A."/>
            <person name="Ziels R.M."/>
            <person name="Maus I."/>
            <person name="Zhu X."/>
            <person name="Kougias P.G."/>
            <person name="Basile A."/>
            <person name="Luo G."/>
            <person name="Schluter A."/>
            <person name="Konstantinidis K.T."/>
            <person name="Angelidaki I."/>
        </authorList>
    </citation>
    <scope>NUCLEOTIDE SEQUENCE</scope>
    <source>
        <strain evidence="7">AS06rmzACSIP_7</strain>
    </source>
</reference>
<dbReference type="InterPro" id="IPR036264">
    <property type="entry name" value="Bact_exopeptidase_dim_dom"/>
</dbReference>
<name>A0A971M208_9BACT</name>
<dbReference type="Pfam" id="PF01546">
    <property type="entry name" value="Peptidase_M20"/>
    <property type="match status" value="1"/>
</dbReference>
<gene>
    <name evidence="7" type="ORF">GXY80_01695</name>
</gene>
<feature type="domain" description="Peptidase M20 dimerisation" evidence="6">
    <location>
        <begin position="185"/>
        <end position="327"/>
    </location>
</feature>
<dbReference type="Pfam" id="PF07687">
    <property type="entry name" value="M20_dimer"/>
    <property type="match status" value="1"/>
</dbReference>
<evidence type="ECO:0000256" key="1">
    <source>
        <dbReference type="ARBA" id="ARBA00006247"/>
    </source>
</evidence>
<dbReference type="PIRSF" id="PIRSF036696">
    <property type="entry name" value="ACY-1"/>
    <property type="match status" value="1"/>
</dbReference>
<dbReference type="PANTHER" id="PTHR45962">
    <property type="entry name" value="N-FATTY-ACYL-AMINO ACID SYNTHASE/HYDROLASE PM20D1"/>
    <property type="match status" value="1"/>
</dbReference>
<accession>A0A971M208</accession>
<dbReference type="SUPFAM" id="SSF55031">
    <property type="entry name" value="Bacterial exopeptidase dimerisation domain"/>
    <property type="match status" value="1"/>
</dbReference>
<comment type="similarity">
    <text evidence="1">Belongs to the peptidase M20A family.</text>
</comment>
<evidence type="ECO:0000256" key="2">
    <source>
        <dbReference type="ARBA" id="ARBA00022670"/>
    </source>
</evidence>
<sequence length="434" mass="48338">MNDIDRAVSLLSELIRIDTSNPPGNEEEAILFLEGYLRKEGLSTEIFPVAPKRANLMARLKGKSKEKPIVLLSHIDVVPAKAEDWEVPPFSGEVRDGFVYGRGAIDMKSQAVCQLLALTRLYKDRLTPERDILFLATCDEEVGGQYGVEYMLKEVEELRHASFVLSEGGCIIEENGCLHAQVSVAEKKLSQFSIEAKGTGGHGSMPHHDNANEKVLAAANAIMSYQWPLKPTGIITTYLNGILKGEKKEGFTYTNLRETLRNKRFREFVESNPVYNALLRNTVTVTILKGGEKVNVIPTESSISFDARLLPTEDRQAFFRKIRVLAGKDVEVIPIGAEKHDPPQSGYDTPYFRGIKKVMKKLTGPIPVLPFVTTGATDLRHFRELGIPAYGFFPITLSNQELFRMHGLNERISVRNIGEGLAGTYEILKFLATA</sequence>
<evidence type="ECO:0000313" key="7">
    <source>
        <dbReference type="EMBL" id="NLW34184.1"/>
    </source>
</evidence>
<dbReference type="GO" id="GO:0006508">
    <property type="term" value="P:proteolysis"/>
    <property type="evidence" value="ECO:0007669"/>
    <property type="project" value="UniProtKB-KW"/>
</dbReference>
<dbReference type="SUPFAM" id="SSF53187">
    <property type="entry name" value="Zn-dependent exopeptidases"/>
    <property type="match status" value="1"/>
</dbReference>
<evidence type="ECO:0000256" key="3">
    <source>
        <dbReference type="ARBA" id="ARBA00022723"/>
    </source>
</evidence>
<keyword evidence="4" id="KW-0378">Hydrolase</keyword>
<dbReference type="InterPro" id="IPR047177">
    <property type="entry name" value="Pept_M20A"/>
</dbReference>
<dbReference type="PROSITE" id="PS00759">
    <property type="entry name" value="ARGE_DAPE_CPG2_2"/>
    <property type="match status" value="1"/>
</dbReference>
<dbReference type="GO" id="GO:0046872">
    <property type="term" value="F:metal ion binding"/>
    <property type="evidence" value="ECO:0007669"/>
    <property type="project" value="UniProtKB-KW"/>
</dbReference>
<keyword evidence="3" id="KW-0479">Metal-binding</keyword>
<evidence type="ECO:0000256" key="4">
    <source>
        <dbReference type="ARBA" id="ARBA00022801"/>
    </source>
</evidence>
<evidence type="ECO:0000259" key="6">
    <source>
        <dbReference type="Pfam" id="PF07687"/>
    </source>
</evidence>
<keyword evidence="2" id="KW-0645">Protease</keyword>
<dbReference type="AlphaFoldDB" id="A0A971M208"/>
<dbReference type="Gene3D" id="3.40.630.10">
    <property type="entry name" value="Zn peptidases"/>
    <property type="match status" value="1"/>
</dbReference>
<evidence type="ECO:0000313" key="8">
    <source>
        <dbReference type="Proteomes" id="UP000777265"/>
    </source>
</evidence>
<dbReference type="Proteomes" id="UP000777265">
    <property type="component" value="Unassembled WGS sequence"/>
</dbReference>
<proteinExistence type="inferred from homology"/>
<dbReference type="Gene3D" id="3.30.70.360">
    <property type="match status" value="1"/>
</dbReference>
<dbReference type="InterPro" id="IPR001261">
    <property type="entry name" value="ArgE/DapE_CS"/>
</dbReference>
<comment type="caution">
    <text evidence="7">The sequence shown here is derived from an EMBL/GenBank/DDBJ whole genome shotgun (WGS) entry which is preliminary data.</text>
</comment>
<reference evidence="7" key="2">
    <citation type="submission" date="2020-01" db="EMBL/GenBank/DDBJ databases">
        <authorList>
            <person name="Campanaro S."/>
        </authorList>
    </citation>
    <scope>NUCLEOTIDE SEQUENCE</scope>
    <source>
        <strain evidence="7">AS06rmzACSIP_7</strain>
    </source>
</reference>
<organism evidence="7 8">
    <name type="scientific">Syntrophorhabdus aromaticivorans</name>
    <dbReference type="NCBI Taxonomy" id="328301"/>
    <lineage>
        <taxon>Bacteria</taxon>
        <taxon>Pseudomonadati</taxon>
        <taxon>Thermodesulfobacteriota</taxon>
        <taxon>Syntrophorhabdia</taxon>
        <taxon>Syntrophorhabdales</taxon>
        <taxon>Syntrophorhabdaceae</taxon>
        <taxon>Syntrophorhabdus</taxon>
    </lineage>
</organism>
<dbReference type="PANTHER" id="PTHR45962:SF1">
    <property type="entry name" value="N-FATTY-ACYL-AMINO ACID SYNTHASE_HYDROLASE PM20D1"/>
    <property type="match status" value="1"/>
</dbReference>
<dbReference type="Gene3D" id="1.10.150.900">
    <property type="match status" value="1"/>
</dbReference>
<keyword evidence="5" id="KW-0862">Zinc</keyword>
<dbReference type="EMBL" id="JAAYEE010000028">
    <property type="protein sequence ID" value="NLW34184.1"/>
    <property type="molecule type" value="Genomic_DNA"/>
</dbReference>